<dbReference type="InterPro" id="IPR000719">
    <property type="entry name" value="Prot_kinase_dom"/>
</dbReference>
<dbReference type="Gene3D" id="1.10.510.10">
    <property type="entry name" value="Transferase(Phosphotransferase) domain 1"/>
    <property type="match status" value="1"/>
</dbReference>
<evidence type="ECO:0000256" key="8">
    <source>
        <dbReference type="ARBA" id="ARBA00023136"/>
    </source>
</evidence>
<sequence length="572" mass="63979">VEAIVVVPDDFVQVCLVNTRAGTPFVSALELRPLKMKFYPQANLTQGLLVEHRMNLGPADQTNIIRYPVDPYDRVWIPWADPKEWTEISTTRQVQSDDDDYEVPSAVMQTAVTPLNASKNLEISWDPVPQPRNPSPGYFIVMHFSELQILPSSAVRQFYVSINGMALNMTAAKLYYHGTAVISNVKPYRYDKFNISLHATTNSTLPPIINAIELFSVMPTSILGTDSQDVSATVAIKDKYHVQKNWMGDPCIPKTIAWERMMCSYTIAKTPRIISINLSFSGLNGYISSSFANLKALQYLDLSNNNLTGTIPDALSQLPLLKFLDLSGNQLSGSIPSGFLKRIQDGSLNLRYGNNSNLCTNNNSCQPAKIKRKRAIKFVVPIVVTMVIVVVVLTLFSLLRRKKRGSMKNCVKPQNETTNNGDTSLGLETRQFTYIEIERITNNLRHVLGKGGFGYVYDGFLEDGTQVAVKIRSQSSNQGDKEFLAEVQILTRIHHKNLVPLIGFCKDGEHMVLVYEFMSRGTLQEHIVGGDHNAVCLSWRQRIKIAVESAQGLEYLHKGCNPPLIHRDVKAT</sequence>
<keyword evidence="15" id="KW-1185">Reference proteome</keyword>
<dbReference type="STRING" id="200361.A0A452ZLM6"/>
<dbReference type="Gene3D" id="3.80.10.10">
    <property type="entry name" value="Ribonuclease Inhibitor"/>
    <property type="match status" value="1"/>
</dbReference>
<dbReference type="InterPro" id="IPR001611">
    <property type="entry name" value="Leu-rich_rpt"/>
</dbReference>
<evidence type="ECO:0000256" key="1">
    <source>
        <dbReference type="ARBA" id="ARBA00004162"/>
    </source>
</evidence>
<dbReference type="PROSITE" id="PS50011">
    <property type="entry name" value="PROTEIN_KINASE_DOM"/>
    <property type="match status" value="1"/>
</dbReference>
<keyword evidence="3" id="KW-0433">Leucine-rich repeat</keyword>
<evidence type="ECO:0000256" key="7">
    <source>
        <dbReference type="ARBA" id="ARBA00022989"/>
    </source>
</evidence>
<evidence type="ECO:0000313" key="15">
    <source>
        <dbReference type="Proteomes" id="UP000015105"/>
    </source>
</evidence>
<dbReference type="SUPFAM" id="SSF56112">
    <property type="entry name" value="Protein kinase-like (PK-like)"/>
    <property type="match status" value="1"/>
</dbReference>
<reference evidence="14" key="4">
    <citation type="submission" date="2019-03" db="UniProtKB">
        <authorList>
            <consortium name="EnsemblPlants"/>
        </authorList>
    </citation>
    <scope>IDENTIFICATION</scope>
</reference>
<accession>A0A452ZLM6</accession>
<dbReference type="PANTHER" id="PTHR45631:SF156">
    <property type="entry name" value="PROTEIN KINASE DOMAIN-CONTAINING PROTEIN"/>
    <property type="match status" value="1"/>
</dbReference>
<dbReference type="AlphaFoldDB" id="A0A452ZLM6"/>
<keyword evidence="6" id="KW-0677">Repeat</keyword>
<dbReference type="InterPro" id="IPR011009">
    <property type="entry name" value="Kinase-like_dom_sf"/>
</dbReference>
<dbReference type="GO" id="GO:0005524">
    <property type="term" value="F:ATP binding"/>
    <property type="evidence" value="ECO:0007669"/>
    <property type="project" value="UniProtKB-UniRule"/>
</dbReference>
<name>A0A452ZLM6_AEGTS</name>
<evidence type="ECO:0000256" key="12">
    <source>
        <dbReference type="SAM" id="Phobius"/>
    </source>
</evidence>
<dbReference type="Pfam" id="PF07714">
    <property type="entry name" value="PK_Tyr_Ser-Thr"/>
    <property type="match status" value="1"/>
</dbReference>
<dbReference type="Gramene" id="AET1Gv20824700.1">
    <property type="protein sequence ID" value="AET1Gv20824700.1"/>
    <property type="gene ID" value="AET1Gv20824700"/>
</dbReference>
<reference evidence="14" key="5">
    <citation type="journal article" date="2021" name="G3 (Bethesda)">
        <title>Aegilops tauschii genome assembly Aet v5.0 features greater sequence contiguity and improved annotation.</title>
        <authorList>
            <person name="Wang L."/>
            <person name="Zhu T."/>
            <person name="Rodriguez J.C."/>
            <person name="Deal K.R."/>
            <person name="Dubcovsky J."/>
            <person name="McGuire P.E."/>
            <person name="Lux T."/>
            <person name="Spannagl M."/>
            <person name="Mayer K.F.X."/>
            <person name="Baldrich P."/>
            <person name="Meyers B.C."/>
            <person name="Huo N."/>
            <person name="Gu Y.Q."/>
            <person name="Zhou H."/>
            <person name="Devos K.M."/>
            <person name="Bennetzen J.L."/>
            <person name="Unver T."/>
            <person name="Budak H."/>
            <person name="Gulick P.J."/>
            <person name="Galiba G."/>
            <person name="Kalapos B."/>
            <person name="Nelson D.R."/>
            <person name="Li P."/>
            <person name="You F.M."/>
            <person name="Luo M.C."/>
            <person name="Dvorak J."/>
        </authorList>
    </citation>
    <scope>NUCLEOTIDE SEQUENCE [LARGE SCALE GENOMIC DNA]</scope>
    <source>
        <strain evidence="14">cv. AL8/78</strain>
    </source>
</reference>
<organism evidence="14 15">
    <name type="scientific">Aegilops tauschii subsp. strangulata</name>
    <name type="common">Goatgrass</name>
    <dbReference type="NCBI Taxonomy" id="200361"/>
    <lineage>
        <taxon>Eukaryota</taxon>
        <taxon>Viridiplantae</taxon>
        <taxon>Streptophyta</taxon>
        <taxon>Embryophyta</taxon>
        <taxon>Tracheophyta</taxon>
        <taxon>Spermatophyta</taxon>
        <taxon>Magnoliopsida</taxon>
        <taxon>Liliopsida</taxon>
        <taxon>Poales</taxon>
        <taxon>Poaceae</taxon>
        <taxon>BOP clade</taxon>
        <taxon>Pooideae</taxon>
        <taxon>Triticodae</taxon>
        <taxon>Triticeae</taxon>
        <taxon>Triticinae</taxon>
        <taxon>Aegilops</taxon>
    </lineage>
</organism>
<comment type="catalytic activity">
    <reaction evidence="9">
        <text>L-threonyl-[protein] + ATP = O-phospho-L-threonyl-[protein] + ADP + H(+)</text>
        <dbReference type="Rhea" id="RHEA:46608"/>
        <dbReference type="Rhea" id="RHEA-COMP:11060"/>
        <dbReference type="Rhea" id="RHEA-COMP:11605"/>
        <dbReference type="ChEBI" id="CHEBI:15378"/>
        <dbReference type="ChEBI" id="CHEBI:30013"/>
        <dbReference type="ChEBI" id="CHEBI:30616"/>
        <dbReference type="ChEBI" id="CHEBI:61977"/>
        <dbReference type="ChEBI" id="CHEBI:456216"/>
        <dbReference type="EC" id="2.7.11.1"/>
    </reaction>
</comment>
<keyword evidence="11" id="KW-0067">ATP-binding</keyword>
<feature type="domain" description="Protein kinase" evidence="13">
    <location>
        <begin position="442"/>
        <end position="572"/>
    </location>
</feature>
<dbReference type="FunFam" id="3.30.200.20:FF:000394">
    <property type="entry name" value="Leucine-rich repeat receptor-like protein kinase"/>
    <property type="match status" value="1"/>
</dbReference>
<dbReference type="Gene3D" id="2.60.120.430">
    <property type="entry name" value="Galactose-binding lectin"/>
    <property type="match status" value="1"/>
</dbReference>
<evidence type="ECO:0000256" key="9">
    <source>
        <dbReference type="ARBA" id="ARBA00047899"/>
    </source>
</evidence>
<dbReference type="Pfam" id="PF12819">
    <property type="entry name" value="Malectin_like"/>
    <property type="match status" value="1"/>
</dbReference>
<dbReference type="PANTHER" id="PTHR45631">
    <property type="entry name" value="OS07G0107800 PROTEIN-RELATED"/>
    <property type="match status" value="1"/>
</dbReference>
<evidence type="ECO:0000259" key="13">
    <source>
        <dbReference type="PROSITE" id="PS50011"/>
    </source>
</evidence>
<evidence type="ECO:0000256" key="10">
    <source>
        <dbReference type="ARBA" id="ARBA00048679"/>
    </source>
</evidence>
<comment type="subcellular location">
    <subcellularLocation>
        <location evidence="1">Cell membrane</location>
        <topology evidence="1">Single-pass membrane protein</topology>
    </subcellularLocation>
</comment>
<keyword evidence="8 12" id="KW-0472">Membrane</keyword>
<dbReference type="InterPro" id="IPR024788">
    <property type="entry name" value="Malectin-like_Carb-bd_dom"/>
</dbReference>
<dbReference type="PRINTS" id="PR00019">
    <property type="entry name" value="LEURICHRPT"/>
</dbReference>
<dbReference type="PROSITE" id="PS51450">
    <property type="entry name" value="LRR"/>
    <property type="match status" value="1"/>
</dbReference>
<reference evidence="14" key="3">
    <citation type="journal article" date="2017" name="Nature">
        <title>Genome sequence of the progenitor of the wheat D genome Aegilops tauschii.</title>
        <authorList>
            <person name="Luo M.C."/>
            <person name="Gu Y.Q."/>
            <person name="Puiu D."/>
            <person name="Wang H."/>
            <person name="Twardziok S.O."/>
            <person name="Deal K.R."/>
            <person name="Huo N."/>
            <person name="Zhu T."/>
            <person name="Wang L."/>
            <person name="Wang Y."/>
            <person name="McGuire P.E."/>
            <person name="Liu S."/>
            <person name="Long H."/>
            <person name="Ramasamy R.K."/>
            <person name="Rodriguez J.C."/>
            <person name="Van S.L."/>
            <person name="Yuan L."/>
            <person name="Wang Z."/>
            <person name="Xia Z."/>
            <person name="Xiao L."/>
            <person name="Anderson O.D."/>
            <person name="Ouyang S."/>
            <person name="Liang Y."/>
            <person name="Zimin A.V."/>
            <person name="Pertea G."/>
            <person name="Qi P."/>
            <person name="Bennetzen J.L."/>
            <person name="Dai X."/>
            <person name="Dawson M.W."/>
            <person name="Muller H.G."/>
            <person name="Kugler K."/>
            <person name="Rivarola-Duarte L."/>
            <person name="Spannagl M."/>
            <person name="Mayer K.F.X."/>
            <person name="Lu F.H."/>
            <person name="Bevan M.W."/>
            <person name="Leroy P."/>
            <person name="Li P."/>
            <person name="You F.M."/>
            <person name="Sun Q."/>
            <person name="Liu Z."/>
            <person name="Lyons E."/>
            <person name="Wicker T."/>
            <person name="Salzberg S.L."/>
            <person name="Devos K.M."/>
            <person name="Dvorak J."/>
        </authorList>
    </citation>
    <scope>NUCLEOTIDE SEQUENCE [LARGE SCALE GENOMIC DNA]</scope>
    <source>
        <strain evidence="14">cv. AL8/78</strain>
    </source>
</reference>
<evidence type="ECO:0000313" key="14">
    <source>
        <dbReference type="EnsemblPlants" id="AET1Gv20824700.1"/>
    </source>
</evidence>
<evidence type="ECO:0000256" key="5">
    <source>
        <dbReference type="ARBA" id="ARBA00022729"/>
    </source>
</evidence>
<dbReference type="InterPro" id="IPR032675">
    <property type="entry name" value="LRR_dom_sf"/>
</dbReference>
<dbReference type="FunFam" id="3.80.10.10:FF:000129">
    <property type="entry name" value="Leucine-rich repeat receptor-like kinase"/>
    <property type="match status" value="1"/>
</dbReference>
<feature type="binding site" evidence="11">
    <location>
        <position position="470"/>
    </location>
    <ligand>
        <name>ATP</name>
        <dbReference type="ChEBI" id="CHEBI:30616"/>
    </ligand>
</feature>
<protein>
    <recommendedName>
        <fullName evidence="2">non-specific serine/threonine protein kinase</fullName>
        <ecNumber evidence="2">2.7.11.1</ecNumber>
    </recommendedName>
</protein>
<dbReference type="EnsemblPlants" id="AET1Gv20824700.1">
    <property type="protein sequence ID" value="AET1Gv20824700.1"/>
    <property type="gene ID" value="AET1Gv20824700"/>
</dbReference>
<evidence type="ECO:0000256" key="6">
    <source>
        <dbReference type="ARBA" id="ARBA00022737"/>
    </source>
</evidence>
<keyword evidence="11" id="KW-0547">Nucleotide-binding</keyword>
<evidence type="ECO:0000256" key="11">
    <source>
        <dbReference type="PROSITE-ProRule" id="PRU10141"/>
    </source>
</evidence>
<dbReference type="InterPro" id="IPR001245">
    <property type="entry name" value="Ser-Thr/Tyr_kinase_cat_dom"/>
</dbReference>
<dbReference type="Proteomes" id="UP000015105">
    <property type="component" value="Chromosome 1D"/>
</dbReference>
<dbReference type="InterPro" id="IPR017441">
    <property type="entry name" value="Protein_kinase_ATP_BS"/>
</dbReference>
<reference evidence="15" key="1">
    <citation type="journal article" date="2014" name="Science">
        <title>Ancient hybridizations among the ancestral genomes of bread wheat.</title>
        <authorList>
            <consortium name="International Wheat Genome Sequencing Consortium,"/>
            <person name="Marcussen T."/>
            <person name="Sandve S.R."/>
            <person name="Heier L."/>
            <person name="Spannagl M."/>
            <person name="Pfeifer M."/>
            <person name="Jakobsen K.S."/>
            <person name="Wulff B.B."/>
            <person name="Steuernagel B."/>
            <person name="Mayer K.F."/>
            <person name="Olsen O.A."/>
        </authorList>
    </citation>
    <scope>NUCLEOTIDE SEQUENCE [LARGE SCALE GENOMIC DNA]</scope>
    <source>
        <strain evidence="15">cv. AL8/78</strain>
    </source>
</reference>
<dbReference type="GO" id="GO:0004672">
    <property type="term" value="F:protein kinase activity"/>
    <property type="evidence" value="ECO:0007669"/>
    <property type="project" value="InterPro"/>
</dbReference>
<evidence type="ECO:0000256" key="3">
    <source>
        <dbReference type="ARBA" id="ARBA00022614"/>
    </source>
</evidence>
<dbReference type="PROSITE" id="PS00107">
    <property type="entry name" value="PROTEIN_KINASE_ATP"/>
    <property type="match status" value="1"/>
</dbReference>
<comment type="catalytic activity">
    <reaction evidence="10">
        <text>L-seryl-[protein] + ATP = O-phospho-L-seryl-[protein] + ADP + H(+)</text>
        <dbReference type="Rhea" id="RHEA:17989"/>
        <dbReference type="Rhea" id="RHEA-COMP:9863"/>
        <dbReference type="Rhea" id="RHEA-COMP:11604"/>
        <dbReference type="ChEBI" id="CHEBI:15378"/>
        <dbReference type="ChEBI" id="CHEBI:29999"/>
        <dbReference type="ChEBI" id="CHEBI:30616"/>
        <dbReference type="ChEBI" id="CHEBI:83421"/>
        <dbReference type="ChEBI" id="CHEBI:456216"/>
        <dbReference type="EC" id="2.7.11.1"/>
    </reaction>
</comment>
<dbReference type="GO" id="GO:0005886">
    <property type="term" value="C:plasma membrane"/>
    <property type="evidence" value="ECO:0007669"/>
    <property type="project" value="UniProtKB-SubCell"/>
</dbReference>
<evidence type="ECO:0000256" key="4">
    <source>
        <dbReference type="ARBA" id="ARBA00022692"/>
    </source>
</evidence>
<keyword evidence="5" id="KW-0732">Signal</keyword>
<evidence type="ECO:0000256" key="2">
    <source>
        <dbReference type="ARBA" id="ARBA00012513"/>
    </source>
</evidence>
<keyword evidence="4 12" id="KW-0812">Transmembrane</keyword>
<dbReference type="EC" id="2.7.11.1" evidence="2"/>
<dbReference type="Pfam" id="PF13855">
    <property type="entry name" value="LRR_8"/>
    <property type="match status" value="1"/>
</dbReference>
<feature type="transmembrane region" description="Helical" evidence="12">
    <location>
        <begin position="378"/>
        <end position="399"/>
    </location>
</feature>
<dbReference type="SUPFAM" id="SSF52058">
    <property type="entry name" value="L domain-like"/>
    <property type="match status" value="1"/>
</dbReference>
<reference evidence="15" key="2">
    <citation type="journal article" date="2017" name="Nat. Plants">
        <title>The Aegilops tauschii genome reveals multiple impacts of transposons.</title>
        <authorList>
            <person name="Zhao G."/>
            <person name="Zou C."/>
            <person name="Li K."/>
            <person name="Wang K."/>
            <person name="Li T."/>
            <person name="Gao L."/>
            <person name="Zhang X."/>
            <person name="Wang H."/>
            <person name="Yang Z."/>
            <person name="Liu X."/>
            <person name="Jiang W."/>
            <person name="Mao L."/>
            <person name="Kong X."/>
            <person name="Jiao Y."/>
            <person name="Jia J."/>
        </authorList>
    </citation>
    <scope>NUCLEOTIDE SEQUENCE [LARGE SCALE GENOMIC DNA]</scope>
    <source>
        <strain evidence="15">cv. AL8/78</strain>
    </source>
</reference>
<keyword evidence="7 12" id="KW-1133">Transmembrane helix</keyword>
<proteinExistence type="predicted"/>
<dbReference type="Gene3D" id="3.30.200.20">
    <property type="entry name" value="Phosphorylase Kinase, domain 1"/>
    <property type="match status" value="1"/>
</dbReference>